<protein>
    <recommendedName>
        <fullName evidence="2">Peptidase S9 prolyl oligopeptidase catalytic domain-containing protein</fullName>
    </recommendedName>
</protein>
<dbReference type="InterPro" id="IPR029058">
    <property type="entry name" value="AB_hydrolase_fold"/>
</dbReference>
<evidence type="ECO:0000259" key="2">
    <source>
        <dbReference type="Pfam" id="PF00326"/>
    </source>
</evidence>
<dbReference type="Proteomes" id="UP000663699">
    <property type="component" value="Chromosome 1"/>
</dbReference>
<proteinExistence type="predicted"/>
<dbReference type="SUPFAM" id="SSF53474">
    <property type="entry name" value="alpha/beta-Hydrolases"/>
    <property type="match status" value="1"/>
</dbReference>
<dbReference type="Pfam" id="PF00326">
    <property type="entry name" value="Peptidase_S9"/>
    <property type="match status" value="1"/>
</dbReference>
<keyword evidence="1" id="KW-0472">Membrane</keyword>
<accession>A0A899FQL6</accession>
<organism evidence="3 4">
    <name type="scientific">Pneumocystis wakefieldiae</name>
    <dbReference type="NCBI Taxonomy" id="38082"/>
    <lineage>
        <taxon>Eukaryota</taxon>
        <taxon>Fungi</taxon>
        <taxon>Dikarya</taxon>
        <taxon>Ascomycota</taxon>
        <taxon>Taphrinomycotina</taxon>
        <taxon>Pneumocystomycetes</taxon>
        <taxon>Pneumocystaceae</taxon>
        <taxon>Pneumocystis</taxon>
    </lineage>
</organism>
<dbReference type="GO" id="GO:0016020">
    <property type="term" value="C:membrane"/>
    <property type="evidence" value="ECO:0007669"/>
    <property type="project" value="TreeGrafter"/>
</dbReference>
<dbReference type="GO" id="GO:0008236">
    <property type="term" value="F:serine-type peptidase activity"/>
    <property type="evidence" value="ECO:0007669"/>
    <property type="project" value="InterPro"/>
</dbReference>
<name>A0A899FQL6_9ASCO</name>
<dbReference type="PANTHER" id="PTHR12277:SF81">
    <property type="entry name" value="PROTEIN ABHD13"/>
    <property type="match status" value="1"/>
</dbReference>
<dbReference type="PANTHER" id="PTHR12277">
    <property type="entry name" value="ALPHA/BETA HYDROLASE DOMAIN-CONTAINING PROTEIN"/>
    <property type="match status" value="1"/>
</dbReference>
<keyword evidence="1" id="KW-0812">Transmembrane</keyword>
<feature type="transmembrane region" description="Helical" evidence="1">
    <location>
        <begin position="6"/>
        <end position="25"/>
    </location>
</feature>
<feature type="domain" description="Peptidase S9 prolyl oligopeptidase catalytic" evidence="2">
    <location>
        <begin position="131"/>
        <end position="258"/>
    </location>
</feature>
<evidence type="ECO:0000256" key="1">
    <source>
        <dbReference type="SAM" id="Phobius"/>
    </source>
</evidence>
<dbReference type="GO" id="GO:0006508">
    <property type="term" value="P:proteolysis"/>
    <property type="evidence" value="ECO:0007669"/>
    <property type="project" value="InterPro"/>
</dbReference>
<dbReference type="Gene3D" id="3.40.50.1820">
    <property type="entry name" value="alpha/beta hydrolase"/>
    <property type="match status" value="1"/>
</dbReference>
<gene>
    <name evidence="3" type="ORF">MERGE_000226</name>
</gene>
<reference evidence="3" key="1">
    <citation type="submission" date="2020-06" db="EMBL/GenBank/DDBJ databases">
        <title>Genomes of multiple members of Pneumocystis genus reveal paths to human pathogen Pneumocystis jirovecii.</title>
        <authorList>
            <person name="Cisse O.H."/>
            <person name="Ma L."/>
            <person name="Dekker J."/>
            <person name="Khil P."/>
            <person name="Jo J."/>
            <person name="Brenchley J."/>
            <person name="Blair R."/>
            <person name="Pahar B."/>
            <person name="Chabe M."/>
            <person name="Van Rompay K.A."/>
            <person name="Keesler R."/>
            <person name="Sukura A."/>
            <person name="Hirsch V."/>
            <person name="Kutty G."/>
            <person name="Liu Y."/>
            <person name="Peng L."/>
            <person name="Chen J."/>
            <person name="Song J."/>
            <person name="Weissenbacher-Lang C."/>
            <person name="Xu J."/>
            <person name="Upham N.S."/>
            <person name="Stajich J.E."/>
            <person name="Cuomo C.A."/>
            <person name="Cushion M.T."/>
            <person name="Kovacs J.A."/>
        </authorList>
    </citation>
    <scope>NUCLEOTIDE SEQUENCE</scope>
    <source>
        <strain evidence="3">2A</strain>
    </source>
</reference>
<dbReference type="OrthoDB" id="10249433at2759"/>
<evidence type="ECO:0000313" key="3">
    <source>
        <dbReference type="EMBL" id="QSL64071.1"/>
    </source>
</evidence>
<dbReference type="AlphaFoldDB" id="A0A899FQL6"/>
<dbReference type="EMBL" id="CP054532">
    <property type="protein sequence ID" value="QSL64071.1"/>
    <property type="molecule type" value="Genomic_DNA"/>
</dbReference>
<keyword evidence="4" id="KW-1185">Reference proteome</keyword>
<evidence type="ECO:0000313" key="4">
    <source>
        <dbReference type="Proteomes" id="UP000663699"/>
    </source>
</evidence>
<keyword evidence="1" id="KW-1133">Transmembrane helix</keyword>
<sequence length="281" mass="32247">MTLINIGISIFIGIITFTIFSIYYLQFRFIYLSWVPINSRTHVERPDAYQIPYEEVTLFTPDGVSLHAYLIIHNDLCPTLIYFHANAGNMGHRLPIVKRLYYDVQCNVLIFSYRGYGHSTGFPSEKGIKIDSLTVLNYVHQHPVFSKTPIIAYGQSLGGAIAIQSVSACQDKYSALIVENTFLSIPRLILDTMPYMYLIKGLFHQYWSSEKLISSITNIPILFLSGKKDEVVPFDHMYSLYQLSTTKKILKIFEDGKHNDTVIQPGYFETISSFLKQNHLY</sequence>
<dbReference type="GO" id="GO:0008474">
    <property type="term" value="F:palmitoyl-(protein) hydrolase activity"/>
    <property type="evidence" value="ECO:0007669"/>
    <property type="project" value="TreeGrafter"/>
</dbReference>
<dbReference type="InterPro" id="IPR001375">
    <property type="entry name" value="Peptidase_S9_cat"/>
</dbReference>